<keyword evidence="4 6" id="KW-1133">Transmembrane helix</keyword>
<dbReference type="PANTHER" id="PTHR42770:SF11">
    <property type="entry name" value="INNER MEMBRANE TRANSPORT PROTEIN YBAT"/>
    <property type="match status" value="1"/>
</dbReference>
<evidence type="ECO:0000256" key="6">
    <source>
        <dbReference type="SAM" id="Phobius"/>
    </source>
</evidence>
<keyword evidence="7" id="KW-0614">Plasmid</keyword>
<dbReference type="InterPro" id="IPR002293">
    <property type="entry name" value="AA/rel_permease1"/>
</dbReference>
<name>G8XEG9_STREN</name>
<dbReference type="AlphaFoldDB" id="G8XEG9"/>
<geneLocation type="plasmid" evidence="7 8">
    <name>pSCATT</name>
</geneLocation>
<dbReference type="Pfam" id="PF13520">
    <property type="entry name" value="AA_permease_2"/>
    <property type="match status" value="1"/>
</dbReference>
<dbReference type="KEGG" id="scy:SCATT_p01580"/>
<evidence type="ECO:0000256" key="1">
    <source>
        <dbReference type="ARBA" id="ARBA00004651"/>
    </source>
</evidence>
<dbReference type="HOGENOM" id="CLU_007946_15_12_11"/>
<accession>G8XEG9</accession>
<feature type="transmembrane region" description="Helical" evidence="6">
    <location>
        <begin position="56"/>
        <end position="76"/>
    </location>
</feature>
<comment type="subcellular location">
    <subcellularLocation>
        <location evidence="1">Cell membrane</location>
        <topology evidence="1">Multi-pass membrane protein</topology>
    </subcellularLocation>
</comment>
<dbReference type="PANTHER" id="PTHR42770">
    <property type="entry name" value="AMINO ACID TRANSPORTER-RELATED"/>
    <property type="match status" value="1"/>
</dbReference>
<sequence length="440" mass="44498">MEAQPMTNTVRDGSAGGLRRELGLREALALGVGGTVGGGIFTLVEVAAGAAGPASLIAFVLAFAASAVIALPYAELACRVPAAGGGYAVTRQVLGPTWGFAMGWIYWGGYLLASGYVTIGFGQYLHAATGVPTTAGAVALVAACTLVNLVGAKLSGRAQSVVFAVAVVGFLTFVCWGLPHVRSAVLVPFAPHGGVGVLLATPVVFLAFGGFDMVAAAGEEIRRPERNLPLAILLTLVCVLVLYLLVAFTAFGTTPAGVLRGSGAPLADAAARFGGVPARRLMLGCAALTLAATANALVMVTSRALFAMARDGLLPAALGRLRPDSRVPRPAVLVDGLLLGGVALLGSVQLAATAGGFLYVLHFFPPLLSLVRLRRAASGPAPAFRTPAPRIVLPLAFTCGAAMLVATGGRGASTGLVWLAVGAVVHWGYQGWRGRAGAAG</sequence>
<dbReference type="EMBL" id="CP003229">
    <property type="protein sequence ID" value="AEW98351.1"/>
    <property type="molecule type" value="Genomic_DNA"/>
</dbReference>
<feature type="transmembrane region" description="Helical" evidence="6">
    <location>
        <begin position="415"/>
        <end position="432"/>
    </location>
</feature>
<dbReference type="Proteomes" id="UP000007842">
    <property type="component" value="Plasmid pSCATT"/>
</dbReference>
<feature type="transmembrane region" description="Helical" evidence="6">
    <location>
        <begin position="125"/>
        <end position="149"/>
    </location>
</feature>
<feature type="transmembrane region" description="Helical" evidence="6">
    <location>
        <begin position="27"/>
        <end position="50"/>
    </location>
</feature>
<keyword evidence="8" id="KW-1185">Reference proteome</keyword>
<keyword evidence="2" id="KW-1003">Cell membrane</keyword>
<dbReference type="GO" id="GO:0022857">
    <property type="term" value="F:transmembrane transporter activity"/>
    <property type="evidence" value="ECO:0007669"/>
    <property type="project" value="InterPro"/>
</dbReference>
<feature type="transmembrane region" description="Helical" evidence="6">
    <location>
        <begin position="161"/>
        <end position="179"/>
    </location>
</feature>
<evidence type="ECO:0000256" key="3">
    <source>
        <dbReference type="ARBA" id="ARBA00022692"/>
    </source>
</evidence>
<evidence type="ECO:0000256" key="2">
    <source>
        <dbReference type="ARBA" id="ARBA00022475"/>
    </source>
</evidence>
<evidence type="ECO:0000256" key="4">
    <source>
        <dbReference type="ARBA" id="ARBA00022989"/>
    </source>
</evidence>
<dbReference type="Gene3D" id="1.20.1740.10">
    <property type="entry name" value="Amino acid/polyamine transporter I"/>
    <property type="match status" value="1"/>
</dbReference>
<feature type="transmembrane region" description="Helical" evidence="6">
    <location>
        <begin position="199"/>
        <end position="218"/>
    </location>
</feature>
<keyword evidence="5 6" id="KW-0472">Membrane</keyword>
<organism evidence="7 8">
    <name type="scientific">Streptantibioticus cattleyicolor (strain ATCC 35852 / DSM 46488 / JCM 4925 / NBRC 14057 / NRRL 8057)</name>
    <name type="common">Streptomyces cattleya</name>
    <dbReference type="NCBI Taxonomy" id="1003195"/>
    <lineage>
        <taxon>Bacteria</taxon>
        <taxon>Bacillati</taxon>
        <taxon>Actinomycetota</taxon>
        <taxon>Actinomycetes</taxon>
        <taxon>Kitasatosporales</taxon>
        <taxon>Streptomycetaceae</taxon>
        <taxon>Streptantibioticus</taxon>
    </lineage>
</organism>
<proteinExistence type="predicted"/>
<protein>
    <submittedName>
        <fullName evidence="7">Amino acid transporter</fullName>
    </submittedName>
</protein>
<dbReference type="PIRSF" id="PIRSF006060">
    <property type="entry name" value="AA_transporter"/>
    <property type="match status" value="1"/>
</dbReference>
<feature type="transmembrane region" description="Helical" evidence="6">
    <location>
        <begin position="230"/>
        <end position="251"/>
    </location>
</feature>
<gene>
    <name evidence="7" type="ordered locus">SCATT_p01580</name>
</gene>
<feature type="transmembrane region" description="Helical" evidence="6">
    <location>
        <begin position="97"/>
        <end position="119"/>
    </location>
</feature>
<feature type="transmembrane region" description="Helical" evidence="6">
    <location>
        <begin position="281"/>
        <end position="306"/>
    </location>
</feature>
<dbReference type="PATRIC" id="fig|1003195.29.peg.5958"/>
<dbReference type="GO" id="GO:0005886">
    <property type="term" value="C:plasma membrane"/>
    <property type="evidence" value="ECO:0007669"/>
    <property type="project" value="UniProtKB-SubCell"/>
</dbReference>
<evidence type="ECO:0000313" key="8">
    <source>
        <dbReference type="Proteomes" id="UP000007842"/>
    </source>
</evidence>
<keyword evidence="3 6" id="KW-0812">Transmembrane</keyword>
<reference evidence="8" key="1">
    <citation type="submission" date="2011-12" db="EMBL/GenBank/DDBJ databases">
        <title>Complete genome sequence of Streptomyces cattleya strain DSM 46488.</title>
        <authorList>
            <person name="Ou H.-Y."/>
            <person name="Li P."/>
            <person name="Zhao C."/>
            <person name="O'Hagan D."/>
            <person name="Deng Z."/>
        </authorList>
    </citation>
    <scope>NUCLEOTIDE SEQUENCE [LARGE SCALE GENOMIC DNA]</scope>
    <source>
        <strain evidence="8">ATCC 35852 / DSM 46488 / JCM 4925 / NBRC 14057 / NRRL 8057</strain>
        <plasmid evidence="8">Plasmid pSCATT</plasmid>
    </source>
</reference>
<evidence type="ECO:0000256" key="5">
    <source>
        <dbReference type="ARBA" id="ARBA00023136"/>
    </source>
</evidence>
<dbReference type="InterPro" id="IPR050367">
    <property type="entry name" value="APC_superfamily"/>
</dbReference>
<evidence type="ECO:0000313" key="7">
    <source>
        <dbReference type="EMBL" id="AEW98351.1"/>
    </source>
</evidence>